<evidence type="ECO:0000313" key="2">
    <source>
        <dbReference type="EMBL" id="AQS39767.1"/>
    </source>
</evidence>
<proteinExistence type="predicted"/>
<evidence type="ECO:0000256" key="1">
    <source>
        <dbReference type="SAM" id="MobiDB-lite"/>
    </source>
</evidence>
<dbReference type="KEGG" id="spsw:Sps_04684"/>
<organism evidence="2 3">
    <name type="scientific">Shewanella psychrophila</name>
    <dbReference type="NCBI Taxonomy" id="225848"/>
    <lineage>
        <taxon>Bacteria</taxon>
        <taxon>Pseudomonadati</taxon>
        <taxon>Pseudomonadota</taxon>
        <taxon>Gammaproteobacteria</taxon>
        <taxon>Alteromonadales</taxon>
        <taxon>Shewanellaceae</taxon>
        <taxon>Shewanella</taxon>
    </lineage>
</organism>
<dbReference type="STRING" id="225848.Sps_04684"/>
<sequence>MLEPCRSHATNNSPALKQHNEETVMRSPNPFMPNLGNTLTLASIGRGKSTLIASLLINKEVNHV</sequence>
<keyword evidence="3" id="KW-1185">Reference proteome</keyword>
<protein>
    <submittedName>
        <fullName evidence="2">Uncharacterized protein</fullName>
    </submittedName>
</protein>
<feature type="region of interest" description="Disordered" evidence="1">
    <location>
        <begin position="1"/>
        <end position="20"/>
    </location>
</feature>
<accession>A0A1S6HW14</accession>
<dbReference type="AlphaFoldDB" id="A0A1S6HW14"/>
<dbReference type="Proteomes" id="UP000189545">
    <property type="component" value="Chromosome"/>
</dbReference>
<name>A0A1S6HW14_9GAMM</name>
<dbReference type="EMBL" id="CP014782">
    <property type="protein sequence ID" value="AQS39767.1"/>
    <property type="molecule type" value="Genomic_DNA"/>
</dbReference>
<gene>
    <name evidence="2" type="ORF">Sps_04684</name>
</gene>
<reference evidence="2 3" key="1">
    <citation type="submission" date="2016-03" db="EMBL/GenBank/DDBJ databases">
        <title>Complete genome sequence of Shewanella psychrophila WP2, a deep sea bacterium isolated from west Pacific sediment.</title>
        <authorList>
            <person name="Xu G."/>
            <person name="Jian H."/>
        </authorList>
    </citation>
    <scope>NUCLEOTIDE SEQUENCE [LARGE SCALE GENOMIC DNA]</scope>
    <source>
        <strain evidence="2 3">WP2</strain>
    </source>
</reference>
<dbReference type="RefSeq" id="WP_077754615.1">
    <property type="nucleotide sequence ID" value="NZ_CP014782.1"/>
</dbReference>
<evidence type="ECO:0000313" key="3">
    <source>
        <dbReference type="Proteomes" id="UP000189545"/>
    </source>
</evidence>